<proteinExistence type="predicted"/>
<gene>
    <name evidence="1" type="ORF">AN221_28915</name>
</gene>
<dbReference type="OrthoDB" id="4308386at2"/>
<sequence length="378" mass="39390">MIFSKAGFGGAVADFEAAVVAQDAKRSGKAFIRLQETFGRAKETELFAGGPRLAAVLEQVPPSPRAVVAVLVGACVERGADAERCAPGVLAGLRAALEGAVAFGEAWAATGGGAFPVPDDGEPGEEIVERTGFEAAVGWWTLSQWEMAAVALLNHRAVRAGLDGAAAVRAGLDEEAAGAGLDERAAGAGLDDATVRGQADSGRGELLRLLTAVAQASGQELRCLSYALRVLDDEPLVVLHRPSATGYLLRLSGIGDNFQLHTLLADALIGGGHVAGRAPSPQEVAVCRETPGQVETAGSFELVAPDGDRLWNEGTPADIPVVDGVRLLVLDEPSYARSWPAGRFFPGMRGDLILERALEPEETERWFARVSPAGELTG</sequence>
<organism evidence="1 2">
    <name type="scientific">Streptomyces nanshensis</name>
    <dbReference type="NCBI Taxonomy" id="518642"/>
    <lineage>
        <taxon>Bacteria</taxon>
        <taxon>Bacillati</taxon>
        <taxon>Actinomycetota</taxon>
        <taxon>Actinomycetes</taxon>
        <taxon>Kitasatosporales</taxon>
        <taxon>Streptomycetaceae</taxon>
        <taxon>Streptomyces</taxon>
    </lineage>
</organism>
<evidence type="ECO:0000313" key="2">
    <source>
        <dbReference type="Proteomes" id="UP000175971"/>
    </source>
</evidence>
<name>A0A1E7LNJ9_9ACTN</name>
<reference evidence="1 2" key="1">
    <citation type="journal article" date="2016" name="Front. Microbiol.">
        <title>Comparative Genomics Analysis of Streptomyces Species Reveals Their Adaptation to the Marine Environment and Their Diversity at the Genomic Level.</title>
        <authorList>
            <person name="Tian X."/>
            <person name="Zhang Z."/>
            <person name="Yang T."/>
            <person name="Chen M."/>
            <person name="Li J."/>
            <person name="Chen F."/>
            <person name="Yang J."/>
            <person name="Li W."/>
            <person name="Zhang B."/>
            <person name="Zhang Z."/>
            <person name="Wu J."/>
            <person name="Zhang C."/>
            <person name="Long L."/>
            <person name="Xiao J."/>
        </authorList>
    </citation>
    <scope>NUCLEOTIDE SEQUENCE [LARGE SCALE GENOMIC DNA]</scope>
    <source>
        <strain evidence="1 2">SCSIO M10372</strain>
    </source>
</reference>
<evidence type="ECO:0000313" key="1">
    <source>
        <dbReference type="EMBL" id="OEV17493.1"/>
    </source>
</evidence>
<dbReference type="Proteomes" id="UP000175971">
    <property type="component" value="Unassembled WGS sequence"/>
</dbReference>
<dbReference type="PATRIC" id="fig|518642.7.peg.3627"/>
<protein>
    <submittedName>
        <fullName evidence="1">Uncharacterized protein</fullName>
    </submittedName>
</protein>
<comment type="caution">
    <text evidence="1">The sequence shown here is derived from an EMBL/GenBank/DDBJ whole genome shotgun (WGS) entry which is preliminary data.</text>
</comment>
<dbReference type="RefSeq" id="WP_070203334.1">
    <property type="nucleotide sequence ID" value="NZ_LJGZ01000098.1"/>
</dbReference>
<accession>A0A1E7LNJ9</accession>
<keyword evidence="2" id="KW-1185">Reference proteome</keyword>
<dbReference type="AlphaFoldDB" id="A0A1E7LNJ9"/>
<dbReference type="EMBL" id="LJGZ01000098">
    <property type="protein sequence ID" value="OEV17493.1"/>
    <property type="molecule type" value="Genomic_DNA"/>
</dbReference>